<keyword evidence="2" id="KW-0719">Serine esterase</keyword>
<dbReference type="EC" id="3.1.1.-" evidence="5"/>
<dbReference type="EMBL" id="CAJVCH010570746">
    <property type="protein sequence ID" value="CAG7835739.1"/>
    <property type="molecule type" value="Genomic_DNA"/>
</dbReference>
<gene>
    <name evidence="7" type="ORF">AFUS01_LOCUS45072</name>
</gene>
<comment type="caution">
    <text evidence="7">The sequence shown here is derived from an EMBL/GenBank/DDBJ whole genome shotgun (WGS) entry which is preliminary data.</text>
</comment>
<keyword evidence="3 5" id="KW-0378">Hydrolase</keyword>
<dbReference type="Proteomes" id="UP000708208">
    <property type="component" value="Unassembled WGS sequence"/>
</dbReference>
<feature type="signal peptide" evidence="5">
    <location>
        <begin position="1"/>
        <end position="23"/>
    </location>
</feature>
<protein>
    <recommendedName>
        <fullName evidence="5">Carboxylic ester hydrolase</fullName>
        <ecNumber evidence="5">3.1.1.-</ecNumber>
    </recommendedName>
</protein>
<evidence type="ECO:0000313" key="8">
    <source>
        <dbReference type="Proteomes" id="UP000708208"/>
    </source>
</evidence>
<evidence type="ECO:0000256" key="2">
    <source>
        <dbReference type="ARBA" id="ARBA00022487"/>
    </source>
</evidence>
<reference evidence="7" key="1">
    <citation type="submission" date="2021-06" db="EMBL/GenBank/DDBJ databases">
        <authorList>
            <person name="Hodson N. C."/>
            <person name="Mongue J. A."/>
            <person name="Jaron S. K."/>
        </authorList>
    </citation>
    <scope>NUCLEOTIDE SEQUENCE</scope>
</reference>
<feature type="domain" description="Carboxylesterase type B" evidence="6">
    <location>
        <begin position="27"/>
        <end position="539"/>
    </location>
</feature>
<dbReference type="Pfam" id="PF00135">
    <property type="entry name" value="COesterase"/>
    <property type="match status" value="1"/>
</dbReference>
<dbReference type="PROSITE" id="PS00122">
    <property type="entry name" value="CARBOXYLESTERASE_B_1"/>
    <property type="match status" value="1"/>
</dbReference>
<evidence type="ECO:0000313" key="7">
    <source>
        <dbReference type="EMBL" id="CAG7835739.1"/>
    </source>
</evidence>
<evidence type="ECO:0000256" key="1">
    <source>
        <dbReference type="ARBA" id="ARBA00005964"/>
    </source>
</evidence>
<evidence type="ECO:0000256" key="5">
    <source>
        <dbReference type="RuleBase" id="RU361235"/>
    </source>
</evidence>
<dbReference type="InterPro" id="IPR002018">
    <property type="entry name" value="CarbesteraseB"/>
</dbReference>
<dbReference type="OrthoDB" id="19653at2759"/>
<feature type="chain" id="PRO_5035488491" description="Carboxylic ester hydrolase" evidence="5">
    <location>
        <begin position="24"/>
        <end position="558"/>
    </location>
</feature>
<keyword evidence="4" id="KW-0325">Glycoprotein</keyword>
<dbReference type="PANTHER" id="PTHR43142">
    <property type="entry name" value="CARBOXYLIC ESTER HYDROLASE"/>
    <property type="match status" value="1"/>
</dbReference>
<dbReference type="PANTHER" id="PTHR43142:SF1">
    <property type="entry name" value="CARBOXYLIC ESTER HYDROLASE"/>
    <property type="match status" value="1"/>
</dbReference>
<name>A0A8J2PWG5_9HEXA</name>
<dbReference type="InterPro" id="IPR019826">
    <property type="entry name" value="Carboxylesterase_B_AS"/>
</dbReference>
<sequence length="558" mass="62540">MLKKLGIFSITTVLFSIYLHSSSREGKVVETKSGIVKGVISWSRGGREFHEWLGIPYAQPPVGNLRFASPVPIEKWTGVLDGSQYGHSCIQLELITLFSFGREDCLTLNIHSPKHANNTKLPVMVYIHGGGYNLMGSVDYKPHFFMDEDIVLVVINYRLGIFGFLSTGDQSIRGNMGLKDQALALKWVKNNIEYFGGDSGQITIFGESAGAASVHYQLLSPTTEGLFQRAISLSGVATNPWSYDTTEVARKRTEDFARKVNCPIHDSQELANCLRDRSSRELITAGLDDLTTFSMLLPHKSGTLFRPTVEAGNDSETFLAQDPLDVVKQGKAHRVPWITGVTGDEGLITSSCFYSKPETVESYESKWEENTLRAFGIPSKFPNATKISKKLREYYLQSNSTVAITKSKMLQFTEIKTGGFSLRSLYFALTQTSNQFLPVKIFNVLNHFFQTFLNKLGFGYDPIPKGTAHADDLLLMFPFPMVSLLSKDAAEDFEFSKDFIKLWAAFAKNEPMQFRGQQFLPIGKTGPLKYLELNDSPQLVEDPFLDRMTFLESLNFIK</sequence>
<evidence type="ECO:0000256" key="4">
    <source>
        <dbReference type="ARBA" id="ARBA00023180"/>
    </source>
</evidence>
<evidence type="ECO:0000256" key="3">
    <source>
        <dbReference type="ARBA" id="ARBA00022801"/>
    </source>
</evidence>
<keyword evidence="5" id="KW-0732">Signal</keyword>
<comment type="similarity">
    <text evidence="1 5">Belongs to the type-B carboxylesterase/lipase family.</text>
</comment>
<keyword evidence="8" id="KW-1185">Reference proteome</keyword>
<dbReference type="AlphaFoldDB" id="A0A8J2PWG5"/>
<dbReference type="GO" id="GO:0052689">
    <property type="term" value="F:carboxylic ester hydrolase activity"/>
    <property type="evidence" value="ECO:0007669"/>
    <property type="project" value="UniProtKB-KW"/>
</dbReference>
<organism evidence="7 8">
    <name type="scientific">Allacma fusca</name>
    <dbReference type="NCBI Taxonomy" id="39272"/>
    <lineage>
        <taxon>Eukaryota</taxon>
        <taxon>Metazoa</taxon>
        <taxon>Ecdysozoa</taxon>
        <taxon>Arthropoda</taxon>
        <taxon>Hexapoda</taxon>
        <taxon>Collembola</taxon>
        <taxon>Symphypleona</taxon>
        <taxon>Sminthuridae</taxon>
        <taxon>Allacma</taxon>
    </lineage>
</organism>
<proteinExistence type="inferred from homology"/>
<accession>A0A8J2PWG5</accession>
<evidence type="ECO:0000259" key="6">
    <source>
        <dbReference type="Pfam" id="PF00135"/>
    </source>
</evidence>